<dbReference type="EMBL" id="CP015079">
    <property type="protein sequence ID" value="ANH38362.1"/>
    <property type="molecule type" value="Genomic_DNA"/>
</dbReference>
<dbReference type="AlphaFoldDB" id="A0A1A9GL28"/>
<dbReference type="RefSeq" id="WP_068108719.1">
    <property type="nucleotide sequence ID" value="NZ_CP015079.1"/>
</dbReference>
<dbReference type="Gene3D" id="3.30.750.24">
    <property type="entry name" value="STAS domain"/>
    <property type="match status" value="1"/>
</dbReference>
<dbReference type="InterPro" id="IPR058548">
    <property type="entry name" value="MlaB-like_STAS"/>
</dbReference>
<evidence type="ECO:0000259" key="1">
    <source>
        <dbReference type="PROSITE" id="PS50801"/>
    </source>
</evidence>
<accession>A0A1A9GL28</accession>
<dbReference type="InterPro" id="IPR036513">
    <property type="entry name" value="STAS_dom_sf"/>
</dbReference>
<dbReference type="Proteomes" id="UP000077868">
    <property type="component" value="Chromosome"/>
</dbReference>
<dbReference type="Pfam" id="PF13466">
    <property type="entry name" value="STAS_2"/>
    <property type="match status" value="1"/>
</dbReference>
<dbReference type="InterPro" id="IPR002645">
    <property type="entry name" value="STAS_dom"/>
</dbReference>
<dbReference type="PROSITE" id="PS50801">
    <property type="entry name" value="STAS"/>
    <property type="match status" value="1"/>
</dbReference>
<keyword evidence="3" id="KW-1185">Reference proteome</keyword>
<proteinExistence type="predicted"/>
<dbReference type="STRING" id="1300347.I601_1932"/>
<sequence length="119" mass="12478">MGNEIITVPTRHTRYTVTGELDVATVHDLRRRFTAALDQPALSGPDSGPGLDLDLTGVTFMDAAGLGAVMWCRRRALDAGRACIVDAASPAALRLMRLTGTHDLLRGTAAAPVGTAIPV</sequence>
<dbReference type="SUPFAM" id="SSF52091">
    <property type="entry name" value="SpoIIaa-like"/>
    <property type="match status" value="1"/>
</dbReference>
<dbReference type="CDD" id="cd07043">
    <property type="entry name" value="STAS_anti-anti-sigma_factors"/>
    <property type="match status" value="1"/>
</dbReference>
<reference evidence="2 3" key="1">
    <citation type="submission" date="2016-03" db="EMBL/GenBank/DDBJ databases">
        <title>Complete genome sequence of a soil Actinobacterium, Nocardioides dokdonensis FR1436.</title>
        <authorList>
            <person name="Kwon S.-K."/>
            <person name="Kim K."/>
            <person name="Kim J.F."/>
        </authorList>
    </citation>
    <scope>NUCLEOTIDE SEQUENCE [LARGE SCALE GENOMIC DNA]</scope>
    <source>
        <strain evidence="2 3">FR1436</strain>
    </source>
</reference>
<organism evidence="2 3">
    <name type="scientific">Nocardioides dokdonensis FR1436</name>
    <dbReference type="NCBI Taxonomy" id="1300347"/>
    <lineage>
        <taxon>Bacteria</taxon>
        <taxon>Bacillati</taxon>
        <taxon>Actinomycetota</taxon>
        <taxon>Actinomycetes</taxon>
        <taxon>Propionibacteriales</taxon>
        <taxon>Nocardioidaceae</taxon>
        <taxon>Nocardioides</taxon>
    </lineage>
</organism>
<dbReference type="PATRIC" id="fig|1300347.3.peg.1933"/>
<evidence type="ECO:0000313" key="2">
    <source>
        <dbReference type="EMBL" id="ANH38362.1"/>
    </source>
</evidence>
<dbReference type="OrthoDB" id="4833278at2"/>
<dbReference type="KEGG" id="ndk:I601_1932"/>
<feature type="domain" description="STAS" evidence="1">
    <location>
        <begin position="15"/>
        <end position="119"/>
    </location>
</feature>
<gene>
    <name evidence="2" type="primary">spoIIAA</name>
    <name evidence="2" type="ORF">I601_1932</name>
</gene>
<protein>
    <submittedName>
        <fullName evidence="2">Anti-sigma F factor antagonist</fullName>
    </submittedName>
</protein>
<name>A0A1A9GL28_9ACTN</name>
<evidence type="ECO:0000313" key="3">
    <source>
        <dbReference type="Proteomes" id="UP000077868"/>
    </source>
</evidence>